<dbReference type="PANTHER" id="PTHR10517:SF14">
    <property type="entry name" value="FOLATE RECEPTOR 1-RELATED"/>
    <property type="match status" value="1"/>
</dbReference>
<dbReference type="InParanoid" id="C3Z5S2"/>
<protein>
    <recommendedName>
        <fullName evidence="6">Folate receptor-like domain-containing protein</fullName>
    </recommendedName>
</protein>
<feature type="signal peptide" evidence="5">
    <location>
        <begin position="1"/>
        <end position="19"/>
    </location>
</feature>
<evidence type="ECO:0000256" key="1">
    <source>
        <dbReference type="ARBA" id="ARBA00007932"/>
    </source>
</evidence>
<comment type="similarity">
    <text evidence="1">Belongs to the folate receptor family.</text>
</comment>
<dbReference type="InterPro" id="IPR004269">
    <property type="entry name" value="Folate_rcpt"/>
</dbReference>
<dbReference type="eggNOG" id="ENOG502S8SP">
    <property type="taxonomic scope" value="Eukaryota"/>
</dbReference>
<evidence type="ECO:0000256" key="2">
    <source>
        <dbReference type="ARBA" id="ARBA00022729"/>
    </source>
</evidence>
<keyword evidence="2 5" id="KW-0732">Signal</keyword>
<dbReference type="PANTHER" id="PTHR10517">
    <property type="entry name" value="FOLATE RECEPTOR"/>
    <property type="match status" value="1"/>
</dbReference>
<evidence type="ECO:0000256" key="3">
    <source>
        <dbReference type="ARBA" id="ARBA00023157"/>
    </source>
</evidence>
<dbReference type="AlphaFoldDB" id="C3Z5S2"/>
<feature type="transmembrane region" description="Helical" evidence="4">
    <location>
        <begin position="233"/>
        <end position="253"/>
    </location>
</feature>
<dbReference type="InterPro" id="IPR018143">
    <property type="entry name" value="Folate_rcpt-like"/>
</dbReference>
<dbReference type="Pfam" id="PF03024">
    <property type="entry name" value="Folate_rec"/>
    <property type="match status" value="1"/>
</dbReference>
<reference evidence="7" key="1">
    <citation type="journal article" date="2008" name="Nature">
        <title>The amphioxus genome and the evolution of the chordate karyotype.</title>
        <authorList>
            <consortium name="US DOE Joint Genome Institute (JGI-PGF)"/>
            <person name="Putnam N.H."/>
            <person name="Butts T."/>
            <person name="Ferrier D.E.K."/>
            <person name="Furlong R.F."/>
            <person name="Hellsten U."/>
            <person name="Kawashima T."/>
            <person name="Robinson-Rechavi M."/>
            <person name="Shoguchi E."/>
            <person name="Terry A."/>
            <person name="Yu J.-K."/>
            <person name="Benito-Gutierrez E.L."/>
            <person name="Dubchak I."/>
            <person name="Garcia-Fernandez J."/>
            <person name="Gibson-Brown J.J."/>
            <person name="Grigoriev I.V."/>
            <person name="Horton A.C."/>
            <person name="de Jong P.J."/>
            <person name="Jurka J."/>
            <person name="Kapitonov V.V."/>
            <person name="Kohara Y."/>
            <person name="Kuroki Y."/>
            <person name="Lindquist E."/>
            <person name="Lucas S."/>
            <person name="Osoegawa K."/>
            <person name="Pennacchio L.A."/>
            <person name="Salamov A.A."/>
            <person name="Satou Y."/>
            <person name="Sauka-Spengler T."/>
            <person name="Schmutz J."/>
            <person name="Shin-I T."/>
            <person name="Toyoda A."/>
            <person name="Bronner-Fraser M."/>
            <person name="Fujiyama A."/>
            <person name="Holland L.Z."/>
            <person name="Holland P.W.H."/>
            <person name="Satoh N."/>
            <person name="Rokhsar D.S."/>
        </authorList>
    </citation>
    <scope>NUCLEOTIDE SEQUENCE [LARGE SCALE GENOMIC DNA]</scope>
    <source>
        <strain evidence="7">S238N-H82</strain>
        <tissue evidence="7">Testes</tissue>
    </source>
</reference>
<keyword evidence="4" id="KW-1133">Transmembrane helix</keyword>
<keyword evidence="4" id="KW-0812">Transmembrane</keyword>
<feature type="chain" id="PRO_5002934246" description="Folate receptor-like domain-containing protein" evidence="5">
    <location>
        <begin position="20"/>
        <end position="363"/>
    </location>
</feature>
<proteinExistence type="inferred from homology"/>
<evidence type="ECO:0000313" key="7">
    <source>
        <dbReference type="EMBL" id="EEN52185.1"/>
    </source>
</evidence>
<evidence type="ECO:0000256" key="4">
    <source>
        <dbReference type="SAM" id="Phobius"/>
    </source>
</evidence>
<organism>
    <name type="scientific">Branchiostoma floridae</name>
    <name type="common">Florida lancelet</name>
    <name type="synonym">Amphioxus</name>
    <dbReference type="NCBI Taxonomy" id="7739"/>
    <lineage>
        <taxon>Eukaryota</taxon>
        <taxon>Metazoa</taxon>
        <taxon>Chordata</taxon>
        <taxon>Cephalochordata</taxon>
        <taxon>Leptocardii</taxon>
        <taxon>Amphioxiformes</taxon>
        <taxon>Branchiostomatidae</taxon>
        <taxon>Branchiostoma</taxon>
    </lineage>
</organism>
<evidence type="ECO:0000259" key="6">
    <source>
        <dbReference type="Pfam" id="PF03024"/>
    </source>
</evidence>
<keyword evidence="3" id="KW-1015">Disulfide bond</keyword>
<evidence type="ECO:0000256" key="5">
    <source>
        <dbReference type="SAM" id="SignalP"/>
    </source>
</evidence>
<gene>
    <name evidence="7" type="ORF">BRAFLDRAFT_66096</name>
</gene>
<keyword evidence="4" id="KW-0472">Membrane</keyword>
<accession>C3Z5S2</accession>
<name>C3Z5S2_BRAFL</name>
<feature type="domain" description="Folate receptor-like" evidence="6">
    <location>
        <begin position="83"/>
        <end position="211"/>
    </location>
</feature>
<feature type="transmembrane region" description="Helical" evidence="4">
    <location>
        <begin position="325"/>
        <end position="348"/>
    </location>
</feature>
<dbReference type="EMBL" id="GG666583">
    <property type="protein sequence ID" value="EEN52185.1"/>
    <property type="molecule type" value="Genomic_DNA"/>
</dbReference>
<sequence length="363" mass="41009">MDAVTFVVLVLLTGPAVQSADVPCRTFEEIYPTGKELCEKMWDDAFVYETNLSVAFTMWFFEAENPNNKVAERLGWSSPVDDCHLEYFHKEAPGPEPDNFTECHPWKDYSCCHQDTVSSVQKIKEAYGKEWHWDRCGPLSSACERFFVQEACLYECEPNAGFYRKFPDHVYNDSDPNHNKWQMEGMPIRADYCDAWFRACRYDRFCAADSGSYSSCAREYAKVDNTGDNGGNAGLIAGVVVACVIVAVLIGFYRKFPDHVYNDSDPNHNKWQMEGMPIRADYCDAWFRACRYDRFCAADSGSYSSCAREYAKVDNTGDNGGNAGLIAGVVVACVIVAVLIGTLGYFIFRERKGQPVFNKLEAE</sequence>